<feature type="region of interest" description="Disordered" evidence="1">
    <location>
        <begin position="22"/>
        <end position="64"/>
    </location>
</feature>
<comment type="caution">
    <text evidence="2">The sequence shown here is derived from an EMBL/GenBank/DDBJ whole genome shotgun (WGS) entry which is preliminary data.</text>
</comment>
<dbReference type="EMBL" id="NJEU01000432">
    <property type="protein sequence ID" value="PHH74424.1"/>
    <property type="molecule type" value="Genomic_DNA"/>
</dbReference>
<reference evidence="2 3" key="1">
    <citation type="submission" date="2017-06" db="EMBL/GenBank/DDBJ databases">
        <title>Ant-infecting Ophiocordyceps genomes reveal a high diversity of potential behavioral manipulation genes and a possible major role for enterotoxins.</title>
        <authorList>
            <person name="De Bekker C."/>
            <person name="Evans H.C."/>
            <person name="Brachmann A."/>
            <person name="Hughes D.P."/>
        </authorList>
    </citation>
    <scope>NUCLEOTIDE SEQUENCE [LARGE SCALE GENOMIC DNA]</scope>
    <source>
        <strain evidence="2 3">1348a</strain>
    </source>
</reference>
<feature type="compositionally biased region" description="Low complexity" evidence="1">
    <location>
        <begin position="134"/>
        <end position="148"/>
    </location>
</feature>
<accession>A0A2C5Z4W7</accession>
<evidence type="ECO:0000256" key="1">
    <source>
        <dbReference type="SAM" id="MobiDB-lite"/>
    </source>
</evidence>
<proteinExistence type="predicted"/>
<gene>
    <name evidence="2" type="ORF">CDD82_4940</name>
</gene>
<evidence type="ECO:0000313" key="2">
    <source>
        <dbReference type="EMBL" id="PHH74424.1"/>
    </source>
</evidence>
<dbReference type="AlphaFoldDB" id="A0A2C5Z4W7"/>
<feature type="region of interest" description="Disordered" evidence="1">
    <location>
        <begin position="132"/>
        <end position="167"/>
    </location>
</feature>
<organism evidence="2 3">
    <name type="scientific">Ophiocordyceps australis</name>
    <dbReference type="NCBI Taxonomy" id="1399860"/>
    <lineage>
        <taxon>Eukaryota</taxon>
        <taxon>Fungi</taxon>
        <taxon>Dikarya</taxon>
        <taxon>Ascomycota</taxon>
        <taxon>Pezizomycotina</taxon>
        <taxon>Sordariomycetes</taxon>
        <taxon>Hypocreomycetidae</taxon>
        <taxon>Hypocreales</taxon>
        <taxon>Ophiocordycipitaceae</taxon>
        <taxon>Ophiocordyceps</taxon>
    </lineage>
</organism>
<dbReference type="Proteomes" id="UP000224854">
    <property type="component" value="Unassembled WGS sequence"/>
</dbReference>
<sequence length="224" mass="23925">MLILLVDTGQYQQSLPSNIPRVSAPAATAPRTCLSADTGKRWPRGGRGKERRGAAGQQGSSQSIEAAQQRFISVDAAHLISSLSHHAACIKPPTCHPPTIILPSKTPSALTSAVASGQSRLYKNCFLSHPPPAASRAAASPRAAATASIPPPRHHRARASPKATPSRRPLVLSAARYRNAPLSQQQNVFCSAPQHLVKTLRRSLPQRTRVEQMRSTTHSGLVIS</sequence>
<keyword evidence="3" id="KW-1185">Reference proteome</keyword>
<evidence type="ECO:0000313" key="3">
    <source>
        <dbReference type="Proteomes" id="UP000224854"/>
    </source>
</evidence>
<name>A0A2C5Z4W7_9HYPO</name>
<protein>
    <submittedName>
        <fullName evidence="2">Uncharacterized protein</fullName>
    </submittedName>
</protein>